<dbReference type="Gramene" id="mRNA:HanXRQr2_Chr13g0571731">
    <property type="protein sequence ID" value="mRNA:HanXRQr2_Chr13g0571731"/>
    <property type="gene ID" value="HanXRQr2_Chr13g0571731"/>
</dbReference>
<name>A0A9K3EEP0_HELAN</name>
<dbReference type="AlphaFoldDB" id="A0A9K3EEP0"/>
<protein>
    <submittedName>
        <fullName evidence="1">Uncharacterized protein</fullName>
    </submittedName>
</protein>
<keyword evidence="2" id="KW-1185">Reference proteome</keyword>
<organism evidence="1 2">
    <name type="scientific">Helianthus annuus</name>
    <name type="common">Common sunflower</name>
    <dbReference type="NCBI Taxonomy" id="4232"/>
    <lineage>
        <taxon>Eukaryota</taxon>
        <taxon>Viridiplantae</taxon>
        <taxon>Streptophyta</taxon>
        <taxon>Embryophyta</taxon>
        <taxon>Tracheophyta</taxon>
        <taxon>Spermatophyta</taxon>
        <taxon>Magnoliopsida</taxon>
        <taxon>eudicotyledons</taxon>
        <taxon>Gunneridae</taxon>
        <taxon>Pentapetalae</taxon>
        <taxon>asterids</taxon>
        <taxon>campanulids</taxon>
        <taxon>Asterales</taxon>
        <taxon>Asteraceae</taxon>
        <taxon>Asteroideae</taxon>
        <taxon>Heliantheae alliance</taxon>
        <taxon>Heliantheae</taxon>
        <taxon>Helianthus</taxon>
    </lineage>
</organism>
<dbReference type="EMBL" id="MNCJ02000328">
    <property type="protein sequence ID" value="KAF5772006.1"/>
    <property type="molecule type" value="Genomic_DNA"/>
</dbReference>
<sequence length="47" mass="5473">MAALRWLFEPESVKTATYEGGMMRDVKMMNFVGTLLLHRYLALLYTC</sequence>
<proteinExistence type="predicted"/>
<gene>
    <name evidence="1" type="ORF">HanXRQr2_Chr13g0571731</name>
</gene>
<reference evidence="1" key="2">
    <citation type="submission" date="2020-06" db="EMBL/GenBank/DDBJ databases">
        <title>Helianthus annuus Genome sequencing and assembly Release 2.</title>
        <authorList>
            <person name="Gouzy J."/>
            <person name="Langlade N."/>
            <person name="Munos S."/>
        </authorList>
    </citation>
    <scope>NUCLEOTIDE SEQUENCE</scope>
    <source>
        <tissue evidence="1">Leaves</tissue>
    </source>
</reference>
<evidence type="ECO:0000313" key="1">
    <source>
        <dbReference type="EMBL" id="KAF5772006.1"/>
    </source>
</evidence>
<accession>A0A9K3EEP0</accession>
<dbReference type="Proteomes" id="UP000215914">
    <property type="component" value="Unassembled WGS sequence"/>
</dbReference>
<comment type="caution">
    <text evidence="1">The sequence shown here is derived from an EMBL/GenBank/DDBJ whole genome shotgun (WGS) entry which is preliminary data.</text>
</comment>
<evidence type="ECO:0000313" key="2">
    <source>
        <dbReference type="Proteomes" id="UP000215914"/>
    </source>
</evidence>
<reference evidence="1" key="1">
    <citation type="journal article" date="2017" name="Nature">
        <title>The sunflower genome provides insights into oil metabolism, flowering and Asterid evolution.</title>
        <authorList>
            <person name="Badouin H."/>
            <person name="Gouzy J."/>
            <person name="Grassa C.J."/>
            <person name="Murat F."/>
            <person name="Staton S.E."/>
            <person name="Cottret L."/>
            <person name="Lelandais-Briere C."/>
            <person name="Owens G.L."/>
            <person name="Carrere S."/>
            <person name="Mayjonade B."/>
            <person name="Legrand L."/>
            <person name="Gill N."/>
            <person name="Kane N.C."/>
            <person name="Bowers J.E."/>
            <person name="Hubner S."/>
            <person name="Bellec A."/>
            <person name="Berard A."/>
            <person name="Berges H."/>
            <person name="Blanchet N."/>
            <person name="Boniface M.C."/>
            <person name="Brunel D."/>
            <person name="Catrice O."/>
            <person name="Chaidir N."/>
            <person name="Claudel C."/>
            <person name="Donnadieu C."/>
            <person name="Faraut T."/>
            <person name="Fievet G."/>
            <person name="Helmstetter N."/>
            <person name="King M."/>
            <person name="Knapp S.J."/>
            <person name="Lai Z."/>
            <person name="Le Paslier M.C."/>
            <person name="Lippi Y."/>
            <person name="Lorenzon L."/>
            <person name="Mandel J.R."/>
            <person name="Marage G."/>
            <person name="Marchand G."/>
            <person name="Marquand E."/>
            <person name="Bret-Mestries E."/>
            <person name="Morien E."/>
            <person name="Nambeesan S."/>
            <person name="Nguyen T."/>
            <person name="Pegot-Espagnet P."/>
            <person name="Pouilly N."/>
            <person name="Raftis F."/>
            <person name="Sallet E."/>
            <person name="Schiex T."/>
            <person name="Thomas J."/>
            <person name="Vandecasteele C."/>
            <person name="Vares D."/>
            <person name="Vear F."/>
            <person name="Vautrin S."/>
            <person name="Crespi M."/>
            <person name="Mangin B."/>
            <person name="Burke J.M."/>
            <person name="Salse J."/>
            <person name="Munos S."/>
            <person name="Vincourt P."/>
            <person name="Rieseberg L.H."/>
            <person name="Langlade N.B."/>
        </authorList>
    </citation>
    <scope>NUCLEOTIDE SEQUENCE</scope>
    <source>
        <tissue evidence="1">Leaves</tissue>
    </source>
</reference>